<keyword evidence="2" id="KW-1133">Transmembrane helix</keyword>
<keyword evidence="4" id="KW-1185">Reference proteome</keyword>
<keyword evidence="2" id="KW-0812">Transmembrane</keyword>
<dbReference type="OrthoDB" id="5191103at2"/>
<evidence type="ECO:0000313" key="4">
    <source>
        <dbReference type="Proteomes" id="UP000192796"/>
    </source>
</evidence>
<feature type="transmembrane region" description="Helical" evidence="2">
    <location>
        <begin position="29"/>
        <end position="48"/>
    </location>
</feature>
<organism evidence="3 4">
    <name type="scientific">Niastella vici</name>
    <dbReference type="NCBI Taxonomy" id="1703345"/>
    <lineage>
        <taxon>Bacteria</taxon>
        <taxon>Pseudomonadati</taxon>
        <taxon>Bacteroidota</taxon>
        <taxon>Chitinophagia</taxon>
        <taxon>Chitinophagales</taxon>
        <taxon>Chitinophagaceae</taxon>
        <taxon>Niastella</taxon>
    </lineage>
</organism>
<feature type="transmembrane region" description="Helical" evidence="2">
    <location>
        <begin position="147"/>
        <end position="169"/>
    </location>
</feature>
<evidence type="ECO:0000313" key="3">
    <source>
        <dbReference type="EMBL" id="OQP59565.1"/>
    </source>
</evidence>
<protein>
    <recommendedName>
        <fullName evidence="5">IPT/TIG domain-containing protein</fullName>
    </recommendedName>
</protein>
<name>A0A1V9FMI4_9BACT</name>
<keyword evidence="2" id="KW-0472">Membrane</keyword>
<reference evidence="3 4" key="1">
    <citation type="submission" date="2016-03" db="EMBL/GenBank/DDBJ databases">
        <title>Niastella vici sp. nov., isolated from farmland soil.</title>
        <authorList>
            <person name="Chen L."/>
            <person name="Wang D."/>
            <person name="Yang S."/>
            <person name="Wang G."/>
        </authorList>
    </citation>
    <scope>NUCLEOTIDE SEQUENCE [LARGE SCALE GENOMIC DNA]</scope>
    <source>
        <strain evidence="3 4">DJ57</strain>
    </source>
</reference>
<gene>
    <name evidence="3" type="ORF">A3860_36865</name>
</gene>
<proteinExistence type="predicted"/>
<sequence>MEANNNNQPADKKPYTDSDGNQITTLGKLLGGTFLVLLTFFCLFYLIAHWPDRLPAHNSTQTPYYTYEWFHVRLVDSVSKSAKTDSVNKTPTAGNQTGTDTLHQGATADSAPVQKTDLAQMGMKGVAVIPAGTTTSADNKLLNLNTLLLILVALGGFLGNMIYISTSFTTFIGNGQFKKSWLLWYIVKPFTAAGLAIAIYFVFRGGFLNLNDDSSSINLYGLMTISILAGLFTDRTTLKLKEVFDVVLTPREERKDPITNKIAELQVTNITAPKMQAGTPTPITIEGKNLDKKPVFIKINGAAITNFTRQQNQISLTYTPAAGLQPGTKLPLEITNEKGESLYQPYNLEM</sequence>
<evidence type="ECO:0000256" key="2">
    <source>
        <dbReference type="SAM" id="Phobius"/>
    </source>
</evidence>
<dbReference type="Proteomes" id="UP000192796">
    <property type="component" value="Unassembled WGS sequence"/>
</dbReference>
<evidence type="ECO:0008006" key="5">
    <source>
        <dbReference type="Google" id="ProtNLM"/>
    </source>
</evidence>
<feature type="region of interest" description="Disordered" evidence="1">
    <location>
        <begin position="84"/>
        <end position="107"/>
    </location>
</feature>
<accession>A0A1V9FMI4</accession>
<feature type="transmembrane region" description="Helical" evidence="2">
    <location>
        <begin position="181"/>
        <end position="203"/>
    </location>
</feature>
<feature type="compositionally biased region" description="Polar residues" evidence="1">
    <location>
        <begin position="84"/>
        <end position="104"/>
    </location>
</feature>
<dbReference type="RefSeq" id="WP_081154516.1">
    <property type="nucleotide sequence ID" value="NZ_LVYD01000076.1"/>
</dbReference>
<comment type="caution">
    <text evidence="3">The sequence shown here is derived from an EMBL/GenBank/DDBJ whole genome shotgun (WGS) entry which is preliminary data.</text>
</comment>
<dbReference type="EMBL" id="LVYD01000076">
    <property type="protein sequence ID" value="OQP59565.1"/>
    <property type="molecule type" value="Genomic_DNA"/>
</dbReference>
<evidence type="ECO:0000256" key="1">
    <source>
        <dbReference type="SAM" id="MobiDB-lite"/>
    </source>
</evidence>
<dbReference type="AlphaFoldDB" id="A0A1V9FMI4"/>
<feature type="transmembrane region" description="Helical" evidence="2">
    <location>
        <begin position="215"/>
        <end position="232"/>
    </location>
</feature>